<dbReference type="AlphaFoldDB" id="A0A076EPI6"/>
<gene>
    <name evidence="6" type="ORF">EP51_26325</name>
</gene>
<dbReference type="GO" id="GO:0004777">
    <property type="term" value="F:succinate-semialdehyde dehydrogenase (NAD+) activity"/>
    <property type="evidence" value="ECO:0007669"/>
    <property type="project" value="TreeGrafter"/>
</dbReference>
<dbReference type="Gene3D" id="3.40.309.10">
    <property type="entry name" value="Aldehyde Dehydrogenase, Chain A, domain 2"/>
    <property type="match status" value="1"/>
</dbReference>
<reference evidence="6 7" key="1">
    <citation type="submission" date="2014-07" db="EMBL/GenBank/DDBJ databases">
        <title>Genome Sequence of Rhodococcus opacus Strain R7, a Biodegrader of Mono- and Polycyclic Aromatic Hydrocarbons.</title>
        <authorList>
            <person name="Di Gennaro P."/>
            <person name="Zampolli J."/>
            <person name="Presti I."/>
            <person name="Cappelletti M."/>
            <person name="D'Ursi P."/>
            <person name="Orro A."/>
            <person name="Mezzelani A."/>
            <person name="Milanesi L."/>
        </authorList>
    </citation>
    <scope>NUCLEOTIDE SEQUENCE [LARGE SCALE GENOMIC DNA]</scope>
    <source>
        <strain evidence="6 7">R7</strain>
    </source>
</reference>
<dbReference type="PANTHER" id="PTHR43353">
    <property type="entry name" value="SUCCINATE-SEMIALDEHYDE DEHYDROGENASE, MITOCHONDRIAL"/>
    <property type="match status" value="1"/>
</dbReference>
<evidence type="ECO:0000256" key="3">
    <source>
        <dbReference type="PROSITE-ProRule" id="PRU10007"/>
    </source>
</evidence>
<accession>A0A076EPI6</accession>
<dbReference type="FunFam" id="3.40.605.10:FF:000063">
    <property type="entry name" value="Succinate-semialdehyde dehydrogenase, mitochondrial"/>
    <property type="match status" value="1"/>
</dbReference>
<proteinExistence type="inferred from homology"/>
<dbReference type="InterPro" id="IPR050740">
    <property type="entry name" value="Aldehyde_DH_Superfamily"/>
</dbReference>
<dbReference type="PANTHER" id="PTHR43353:SF5">
    <property type="entry name" value="SUCCINATE-SEMIALDEHYDE DEHYDROGENASE, MITOCHONDRIAL"/>
    <property type="match status" value="1"/>
</dbReference>
<keyword evidence="2 4" id="KW-0560">Oxidoreductase</keyword>
<protein>
    <submittedName>
        <fullName evidence="6">Succinate-semialdehyde dehydrogenase</fullName>
    </submittedName>
</protein>
<evidence type="ECO:0000256" key="2">
    <source>
        <dbReference type="ARBA" id="ARBA00023002"/>
    </source>
</evidence>
<dbReference type="Pfam" id="PF00171">
    <property type="entry name" value="Aldedh"/>
    <property type="match status" value="1"/>
</dbReference>
<dbReference type="InterPro" id="IPR015590">
    <property type="entry name" value="Aldehyde_DH_dom"/>
</dbReference>
<dbReference type="eggNOG" id="COG1012">
    <property type="taxonomic scope" value="Bacteria"/>
</dbReference>
<dbReference type="Proteomes" id="UP000028488">
    <property type="component" value="Chromosome"/>
</dbReference>
<dbReference type="InterPro" id="IPR016161">
    <property type="entry name" value="Ald_DH/histidinol_DH"/>
</dbReference>
<dbReference type="FunFam" id="3.40.309.10:FF:000004">
    <property type="entry name" value="Succinate-semialdehyde dehydrogenase I"/>
    <property type="match status" value="1"/>
</dbReference>
<dbReference type="RefSeq" id="WP_037242587.1">
    <property type="nucleotide sequence ID" value="NZ_CP008947.1"/>
</dbReference>
<evidence type="ECO:0000259" key="5">
    <source>
        <dbReference type="Pfam" id="PF00171"/>
    </source>
</evidence>
<organism evidence="6 7">
    <name type="scientific">Rhodococcus opacus</name>
    <name type="common">Nocardia opaca</name>
    <dbReference type="NCBI Taxonomy" id="37919"/>
    <lineage>
        <taxon>Bacteria</taxon>
        <taxon>Bacillati</taxon>
        <taxon>Actinomycetota</taxon>
        <taxon>Actinomycetes</taxon>
        <taxon>Mycobacteriales</taxon>
        <taxon>Nocardiaceae</taxon>
        <taxon>Rhodococcus</taxon>
    </lineage>
</organism>
<evidence type="ECO:0000256" key="4">
    <source>
        <dbReference type="RuleBase" id="RU003345"/>
    </source>
</evidence>
<evidence type="ECO:0000313" key="7">
    <source>
        <dbReference type="Proteomes" id="UP000028488"/>
    </source>
</evidence>
<dbReference type="FunFam" id="3.40.605.10:FF:000026">
    <property type="entry name" value="Aldehyde dehydrogenase, putative"/>
    <property type="match status" value="1"/>
</dbReference>
<name>A0A076EPI6_RHOOP</name>
<sequence>MTDTQTLLAALPTDLWIGGEQVPATGGKTFPVRNPATGEVLIEVADASPEDGVRALDAAAQAQSRWASTPARERSEILRRAWELVIQRRDDFALLMTLEMGKPLTESYGEVTYGGEFLRWFSEEAVRINGRYTQSPSGNGRILVTKEPVGPTLAITPWNFPLAMGTRKIAPAFAAGCTMVVKPAAETPLTMLLLGEVFRQAGLPAGVLSILPTSSSSKLTAPLFDDHRLRKVTFTGSTGVGKILLQQSATRVLRTSMELGGNAPFVVFADADIDEAVEGAMAAKMRNTGEACTAANRIHVDNAVRAEFVEKLTARMKALKVGPGDLDGTQVGPLITEKQRSSVAELVTDAVDKGAVVTTGGCNAAGEGYFYEPTVLADVPADARILKEEVFGPVAAVIGFDGEDEGVAAANDTEFGLAAYIYTENLDRALRVSSALESGMVGVNRGIISDVAAPFGGVKESGLGRESGSEGIEEYLEIKYIALR</sequence>
<dbReference type="EMBL" id="CP008947">
    <property type="protein sequence ID" value="AII07960.1"/>
    <property type="molecule type" value="Genomic_DNA"/>
</dbReference>
<evidence type="ECO:0000256" key="1">
    <source>
        <dbReference type="ARBA" id="ARBA00009986"/>
    </source>
</evidence>
<feature type="domain" description="Aldehyde dehydrogenase" evidence="5">
    <location>
        <begin position="25"/>
        <end position="481"/>
    </location>
</feature>
<dbReference type="GO" id="GO:0009450">
    <property type="term" value="P:gamma-aminobutyric acid catabolic process"/>
    <property type="evidence" value="ECO:0007669"/>
    <property type="project" value="TreeGrafter"/>
</dbReference>
<dbReference type="InterPro" id="IPR029510">
    <property type="entry name" value="Ald_DH_CS_GLU"/>
</dbReference>
<dbReference type="PROSITE" id="PS00687">
    <property type="entry name" value="ALDEHYDE_DEHYDR_GLU"/>
    <property type="match status" value="1"/>
</dbReference>
<comment type="similarity">
    <text evidence="1 4">Belongs to the aldehyde dehydrogenase family.</text>
</comment>
<feature type="active site" evidence="3">
    <location>
        <position position="258"/>
    </location>
</feature>
<evidence type="ECO:0000313" key="6">
    <source>
        <dbReference type="EMBL" id="AII07960.1"/>
    </source>
</evidence>
<dbReference type="CDD" id="cd07103">
    <property type="entry name" value="ALDH_F5_SSADH_GabD"/>
    <property type="match status" value="1"/>
</dbReference>
<dbReference type="InterPro" id="IPR016163">
    <property type="entry name" value="Ald_DH_C"/>
</dbReference>
<dbReference type="Gene3D" id="3.40.605.10">
    <property type="entry name" value="Aldehyde Dehydrogenase, Chain A, domain 1"/>
    <property type="match status" value="1"/>
</dbReference>
<dbReference type="SUPFAM" id="SSF53720">
    <property type="entry name" value="ALDH-like"/>
    <property type="match status" value="1"/>
</dbReference>
<dbReference type="InterPro" id="IPR016162">
    <property type="entry name" value="Ald_DH_N"/>
</dbReference>